<dbReference type="PANTHER" id="PTHR33540">
    <property type="entry name" value="TRNA THREONYLCARBAMOYLADENOSINE BIOSYNTHESIS PROTEIN TSAE"/>
    <property type="match status" value="1"/>
</dbReference>
<keyword evidence="8" id="KW-0067">ATP-binding</keyword>
<evidence type="ECO:0000256" key="7">
    <source>
        <dbReference type="ARBA" id="ARBA00022741"/>
    </source>
</evidence>
<gene>
    <name evidence="11" type="ORF">C8N34_11856</name>
</gene>
<evidence type="ECO:0000313" key="11">
    <source>
        <dbReference type="EMBL" id="PTX46183.1"/>
    </source>
</evidence>
<dbReference type="PANTHER" id="PTHR33540:SF2">
    <property type="entry name" value="TRNA THREONYLCARBAMOYLADENOSINE BIOSYNTHESIS PROTEIN TSAE"/>
    <property type="match status" value="1"/>
</dbReference>
<accession>A0A2T6AQU7</accession>
<keyword evidence="12" id="KW-1185">Reference proteome</keyword>
<sequence>MNSHPPLTLFLPDDTATDRLARRLATLAQPGMTLLLEGGIGAGKTHFSRAFIRQRLGAEVDVPSPTYTLVQTYEDPRGDIWHADLYRLGHPDEVAELGLISAFETAICLVEWPDRLGNQTPPDALRIAFRPEGEGRLAMLDFGKRDDLRGAFMALDA</sequence>
<comment type="caution">
    <text evidence="11">The sequence shown here is derived from an EMBL/GenBank/DDBJ whole genome shotgun (WGS) entry which is preliminary data.</text>
</comment>
<dbReference type="GO" id="GO:0002949">
    <property type="term" value="P:tRNA threonylcarbamoyladenosine modification"/>
    <property type="evidence" value="ECO:0007669"/>
    <property type="project" value="InterPro"/>
</dbReference>
<proteinExistence type="inferred from homology"/>
<dbReference type="InterPro" id="IPR003442">
    <property type="entry name" value="T6A_TsaE"/>
</dbReference>
<evidence type="ECO:0000256" key="9">
    <source>
        <dbReference type="ARBA" id="ARBA00022842"/>
    </source>
</evidence>
<dbReference type="OrthoDB" id="9800307at2"/>
<dbReference type="EMBL" id="QBKP01000018">
    <property type="protein sequence ID" value="PTX46183.1"/>
    <property type="molecule type" value="Genomic_DNA"/>
</dbReference>
<organism evidence="11 12">
    <name type="scientific">Gemmobacter caeni</name>
    <dbReference type="NCBI Taxonomy" id="589035"/>
    <lineage>
        <taxon>Bacteria</taxon>
        <taxon>Pseudomonadati</taxon>
        <taxon>Pseudomonadota</taxon>
        <taxon>Alphaproteobacteria</taxon>
        <taxon>Rhodobacterales</taxon>
        <taxon>Paracoccaceae</taxon>
        <taxon>Gemmobacter</taxon>
    </lineage>
</organism>
<dbReference type="NCBIfam" id="TIGR00150">
    <property type="entry name" value="T6A_YjeE"/>
    <property type="match status" value="1"/>
</dbReference>
<dbReference type="InterPro" id="IPR027417">
    <property type="entry name" value="P-loop_NTPase"/>
</dbReference>
<dbReference type="GO" id="GO:0046872">
    <property type="term" value="F:metal ion binding"/>
    <property type="evidence" value="ECO:0007669"/>
    <property type="project" value="UniProtKB-KW"/>
</dbReference>
<evidence type="ECO:0000256" key="2">
    <source>
        <dbReference type="ARBA" id="ARBA00007599"/>
    </source>
</evidence>
<keyword evidence="9" id="KW-0460">Magnesium</keyword>
<evidence type="ECO:0000256" key="3">
    <source>
        <dbReference type="ARBA" id="ARBA00019010"/>
    </source>
</evidence>
<evidence type="ECO:0000256" key="8">
    <source>
        <dbReference type="ARBA" id="ARBA00022840"/>
    </source>
</evidence>
<keyword evidence="5" id="KW-0819">tRNA processing</keyword>
<dbReference type="GO" id="GO:0005524">
    <property type="term" value="F:ATP binding"/>
    <property type="evidence" value="ECO:0007669"/>
    <property type="project" value="UniProtKB-KW"/>
</dbReference>
<dbReference type="Proteomes" id="UP000244224">
    <property type="component" value="Unassembled WGS sequence"/>
</dbReference>
<comment type="similarity">
    <text evidence="2">Belongs to the TsaE family.</text>
</comment>
<keyword evidence="6" id="KW-0479">Metal-binding</keyword>
<evidence type="ECO:0000256" key="10">
    <source>
        <dbReference type="ARBA" id="ARBA00032441"/>
    </source>
</evidence>
<dbReference type="SUPFAM" id="SSF52540">
    <property type="entry name" value="P-loop containing nucleoside triphosphate hydrolases"/>
    <property type="match status" value="1"/>
</dbReference>
<evidence type="ECO:0000256" key="1">
    <source>
        <dbReference type="ARBA" id="ARBA00004496"/>
    </source>
</evidence>
<dbReference type="RefSeq" id="WP_108130363.1">
    <property type="nucleotide sequence ID" value="NZ_QBKP01000018.1"/>
</dbReference>
<dbReference type="Pfam" id="PF02367">
    <property type="entry name" value="TsaE"/>
    <property type="match status" value="1"/>
</dbReference>
<dbReference type="GO" id="GO:0005737">
    <property type="term" value="C:cytoplasm"/>
    <property type="evidence" value="ECO:0007669"/>
    <property type="project" value="UniProtKB-SubCell"/>
</dbReference>
<evidence type="ECO:0000256" key="4">
    <source>
        <dbReference type="ARBA" id="ARBA00022490"/>
    </source>
</evidence>
<evidence type="ECO:0000256" key="5">
    <source>
        <dbReference type="ARBA" id="ARBA00022694"/>
    </source>
</evidence>
<name>A0A2T6AQU7_9RHOB</name>
<comment type="subcellular location">
    <subcellularLocation>
        <location evidence="1">Cytoplasm</location>
    </subcellularLocation>
</comment>
<evidence type="ECO:0000313" key="12">
    <source>
        <dbReference type="Proteomes" id="UP000244224"/>
    </source>
</evidence>
<reference evidence="11 12" key="1">
    <citation type="submission" date="2018-04" db="EMBL/GenBank/DDBJ databases">
        <title>Genomic Encyclopedia of Archaeal and Bacterial Type Strains, Phase II (KMG-II): from individual species to whole genera.</title>
        <authorList>
            <person name="Goeker M."/>
        </authorList>
    </citation>
    <scope>NUCLEOTIDE SEQUENCE [LARGE SCALE GENOMIC DNA]</scope>
    <source>
        <strain evidence="11 12">DSM 21823</strain>
    </source>
</reference>
<dbReference type="AlphaFoldDB" id="A0A2T6AQU7"/>
<evidence type="ECO:0000256" key="6">
    <source>
        <dbReference type="ARBA" id="ARBA00022723"/>
    </source>
</evidence>
<dbReference type="Gene3D" id="3.40.50.300">
    <property type="entry name" value="P-loop containing nucleotide triphosphate hydrolases"/>
    <property type="match status" value="1"/>
</dbReference>
<protein>
    <recommendedName>
        <fullName evidence="3">tRNA threonylcarbamoyladenosine biosynthesis protein TsaE</fullName>
    </recommendedName>
    <alternativeName>
        <fullName evidence="10">t(6)A37 threonylcarbamoyladenosine biosynthesis protein TsaE</fullName>
    </alternativeName>
</protein>
<keyword evidence="4" id="KW-0963">Cytoplasm</keyword>
<keyword evidence="7" id="KW-0547">Nucleotide-binding</keyword>